<feature type="region of interest" description="Disordered" evidence="1">
    <location>
        <begin position="36"/>
        <end position="55"/>
    </location>
</feature>
<sequence length="55" mass="6115">MTDPLEDLLAFLYATEDETVSCSRCGRNLAEGEEYGFDANGEPHCPECSDPEEEE</sequence>
<protein>
    <recommendedName>
        <fullName evidence="4">Small CPxCG-related zinc finger protein</fullName>
    </recommendedName>
</protein>
<name>A0ABS0YXL6_9BACT</name>
<proteinExistence type="predicted"/>
<comment type="caution">
    <text evidence="2">The sequence shown here is derived from an EMBL/GenBank/DDBJ whole genome shotgun (WGS) entry which is preliminary data.</text>
</comment>
<dbReference type="Gene3D" id="2.10.110.10">
    <property type="entry name" value="Cysteine Rich Protein"/>
    <property type="match status" value="1"/>
</dbReference>
<reference evidence="2 3" key="1">
    <citation type="submission" date="2020-12" db="EMBL/GenBank/DDBJ databases">
        <title>Geomonas sp. Red259, isolated from paddy soil.</title>
        <authorList>
            <person name="Xu Z."/>
            <person name="Zhang Z."/>
            <person name="Masuda Y."/>
            <person name="Itoh H."/>
            <person name="Senoo K."/>
        </authorList>
    </citation>
    <scope>NUCLEOTIDE SEQUENCE [LARGE SCALE GENOMIC DNA]</scope>
    <source>
        <strain evidence="2 3">Red259</strain>
    </source>
</reference>
<evidence type="ECO:0000313" key="2">
    <source>
        <dbReference type="EMBL" id="MBJ6802721.1"/>
    </source>
</evidence>
<dbReference type="RefSeq" id="WP_199397191.1">
    <property type="nucleotide sequence ID" value="NZ_JAEMHK010000024.1"/>
</dbReference>
<dbReference type="EMBL" id="JAEMHK010000024">
    <property type="protein sequence ID" value="MBJ6802721.1"/>
    <property type="molecule type" value="Genomic_DNA"/>
</dbReference>
<keyword evidence="3" id="KW-1185">Reference proteome</keyword>
<gene>
    <name evidence="2" type="ORF">JFN90_21535</name>
</gene>
<dbReference type="Proteomes" id="UP000641025">
    <property type="component" value="Unassembled WGS sequence"/>
</dbReference>
<accession>A0ABS0YXL6</accession>
<evidence type="ECO:0008006" key="4">
    <source>
        <dbReference type="Google" id="ProtNLM"/>
    </source>
</evidence>
<evidence type="ECO:0000313" key="3">
    <source>
        <dbReference type="Proteomes" id="UP000641025"/>
    </source>
</evidence>
<organism evidence="2 3">
    <name type="scientific">Geomonas propionica</name>
    <dbReference type="NCBI Taxonomy" id="2798582"/>
    <lineage>
        <taxon>Bacteria</taxon>
        <taxon>Pseudomonadati</taxon>
        <taxon>Thermodesulfobacteriota</taxon>
        <taxon>Desulfuromonadia</taxon>
        <taxon>Geobacterales</taxon>
        <taxon>Geobacteraceae</taxon>
        <taxon>Geomonas</taxon>
    </lineage>
</organism>
<evidence type="ECO:0000256" key="1">
    <source>
        <dbReference type="SAM" id="MobiDB-lite"/>
    </source>
</evidence>